<dbReference type="AlphaFoldDB" id="A0A1H9Z452"/>
<protein>
    <submittedName>
        <fullName evidence="4">Homoserine O-acetyltransferase</fullName>
    </submittedName>
</protein>
<gene>
    <name evidence="4" type="ORF">SAMN05443639_101151</name>
</gene>
<feature type="domain" description="AB hydrolase-1" evidence="3">
    <location>
        <begin position="129"/>
        <end position="364"/>
    </location>
</feature>
<proteinExistence type="predicted"/>
<dbReference type="GO" id="GO:0009092">
    <property type="term" value="P:homoserine metabolic process"/>
    <property type="evidence" value="ECO:0007669"/>
    <property type="project" value="TreeGrafter"/>
</dbReference>
<dbReference type="SUPFAM" id="SSF53474">
    <property type="entry name" value="alpha/beta-Hydrolases"/>
    <property type="match status" value="1"/>
</dbReference>
<dbReference type="NCBIfam" id="NF005071">
    <property type="entry name" value="PRK06489.1"/>
    <property type="match status" value="1"/>
</dbReference>
<evidence type="ECO:0000313" key="4">
    <source>
        <dbReference type="EMBL" id="SES75807.1"/>
    </source>
</evidence>
<sequence length="399" mass="43394">MLADMPITAPWNFLMQRRALCLGASLLMMGCASTRPPLAAPTAGISTAAPFSAASALAVHSADATFANHRFRDGTTLPEVRIHYATAGTPRRDATGAVTNAVLLLHWTGSSGEVLRSKPFADALFAPGKPLDAAKYFLIFPDSIGHGRSSKPSDGLRARFPAYGYQDMVELQHRVVTETLGIPRLHAIVGLSMGGMNAWLWSELYPDSVQAVMPIVSLPARISGRNLLWRRFVSHQIRNDPEWSGGEYTNPPRGWLEAFPVFRMLLDGVPHLQATLPDVPAADAFVQEAIAQAARFDANDILYALESSADYDPEPALGAIKAKVFALNFTDDEFNPVSLGTLEQLMPRVKRGRFVLQQGHEASFGHFTQAHPEQWAEHVAAFMAYAGEPPQTAVPSESP</sequence>
<dbReference type="PANTHER" id="PTHR32268:SF11">
    <property type="entry name" value="HOMOSERINE O-ACETYLTRANSFERASE"/>
    <property type="match status" value="1"/>
</dbReference>
<feature type="chain" id="PRO_5011440597" evidence="2">
    <location>
        <begin position="40"/>
        <end position="399"/>
    </location>
</feature>
<dbReference type="InterPro" id="IPR000073">
    <property type="entry name" value="AB_hydrolase_1"/>
</dbReference>
<keyword evidence="1 4" id="KW-0808">Transferase</keyword>
<dbReference type="GO" id="GO:0004414">
    <property type="term" value="F:homoserine O-acetyltransferase activity"/>
    <property type="evidence" value="ECO:0007669"/>
    <property type="project" value="TreeGrafter"/>
</dbReference>
<name>A0A1H9Z452_9BACT</name>
<reference evidence="5" key="1">
    <citation type="submission" date="2016-10" db="EMBL/GenBank/DDBJ databases">
        <authorList>
            <person name="Varghese N."/>
            <person name="Submissions S."/>
        </authorList>
    </citation>
    <scope>NUCLEOTIDE SEQUENCE [LARGE SCALE GENOMIC DNA]</scope>
    <source>
        <strain evidence="5">DSM 16858</strain>
    </source>
</reference>
<evidence type="ECO:0000256" key="1">
    <source>
        <dbReference type="ARBA" id="ARBA00022679"/>
    </source>
</evidence>
<dbReference type="InterPro" id="IPR029058">
    <property type="entry name" value="AB_hydrolase_fold"/>
</dbReference>
<evidence type="ECO:0000256" key="2">
    <source>
        <dbReference type="SAM" id="SignalP"/>
    </source>
</evidence>
<dbReference type="Pfam" id="PF00561">
    <property type="entry name" value="Abhydrolase_1"/>
    <property type="match status" value="1"/>
</dbReference>
<dbReference type="InterPro" id="IPR008220">
    <property type="entry name" value="HAT_MetX-like"/>
</dbReference>
<organism evidence="4 5">
    <name type="scientific">Stigmatella erecta</name>
    <dbReference type="NCBI Taxonomy" id="83460"/>
    <lineage>
        <taxon>Bacteria</taxon>
        <taxon>Pseudomonadati</taxon>
        <taxon>Myxococcota</taxon>
        <taxon>Myxococcia</taxon>
        <taxon>Myxococcales</taxon>
        <taxon>Cystobacterineae</taxon>
        <taxon>Archangiaceae</taxon>
        <taxon>Stigmatella</taxon>
    </lineage>
</organism>
<dbReference type="GO" id="GO:0009086">
    <property type="term" value="P:methionine biosynthetic process"/>
    <property type="evidence" value="ECO:0007669"/>
    <property type="project" value="TreeGrafter"/>
</dbReference>
<keyword evidence="2" id="KW-0732">Signal</keyword>
<dbReference type="Proteomes" id="UP000199181">
    <property type="component" value="Unassembled WGS sequence"/>
</dbReference>
<dbReference type="PANTHER" id="PTHR32268">
    <property type="entry name" value="HOMOSERINE O-ACETYLTRANSFERASE"/>
    <property type="match status" value="1"/>
</dbReference>
<evidence type="ECO:0000313" key="5">
    <source>
        <dbReference type="Proteomes" id="UP000199181"/>
    </source>
</evidence>
<evidence type="ECO:0000259" key="3">
    <source>
        <dbReference type="Pfam" id="PF00561"/>
    </source>
</evidence>
<feature type="signal peptide" evidence="2">
    <location>
        <begin position="1"/>
        <end position="39"/>
    </location>
</feature>
<keyword evidence="5" id="KW-1185">Reference proteome</keyword>
<dbReference type="Gene3D" id="3.40.50.1820">
    <property type="entry name" value="alpha/beta hydrolase"/>
    <property type="match status" value="1"/>
</dbReference>
<dbReference type="EMBL" id="FOIJ01000001">
    <property type="protein sequence ID" value="SES75807.1"/>
    <property type="molecule type" value="Genomic_DNA"/>
</dbReference>
<accession>A0A1H9Z452</accession>